<feature type="region of interest" description="Disordered" evidence="6">
    <location>
        <begin position="46"/>
        <end position="76"/>
    </location>
</feature>
<dbReference type="CDD" id="cd01949">
    <property type="entry name" value="GGDEF"/>
    <property type="match status" value="1"/>
</dbReference>
<evidence type="ECO:0000256" key="5">
    <source>
        <dbReference type="PROSITE-ProRule" id="PRU00169"/>
    </source>
</evidence>
<dbReference type="FunFam" id="3.30.70.270:FF:000001">
    <property type="entry name" value="Diguanylate cyclase domain protein"/>
    <property type="match status" value="1"/>
</dbReference>
<dbReference type="PROSITE" id="PS50887">
    <property type="entry name" value="GGDEF"/>
    <property type="match status" value="1"/>
</dbReference>
<evidence type="ECO:0000256" key="1">
    <source>
        <dbReference type="ARBA" id="ARBA00001946"/>
    </source>
</evidence>
<dbReference type="GO" id="GO:0005886">
    <property type="term" value="C:plasma membrane"/>
    <property type="evidence" value="ECO:0007669"/>
    <property type="project" value="UniProtKB-SubCell"/>
</dbReference>
<dbReference type="SMART" id="SM00448">
    <property type="entry name" value="REC"/>
    <property type="match status" value="1"/>
</dbReference>
<evidence type="ECO:0000259" key="7">
    <source>
        <dbReference type="PROSITE" id="PS50110"/>
    </source>
</evidence>
<dbReference type="SMART" id="SM00267">
    <property type="entry name" value="GGDEF"/>
    <property type="match status" value="1"/>
</dbReference>
<dbReference type="EC" id="2.7.7.65" evidence="3"/>
<dbReference type="GO" id="GO:1902201">
    <property type="term" value="P:negative regulation of bacterial-type flagellum-dependent cell motility"/>
    <property type="evidence" value="ECO:0007669"/>
    <property type="project" value="TreeGrafter"/>
</dbReference>
<dbReference type="InterPro" id="IPR050469">
    <property type="entry name" value="Diguanylate_Cyclase"/>
</dbReference>
<geneLocation type="plasmid" evidence="11">
    <name>pR31014-IMP</name>
</geneLocation>
<comment type="subcellular location">
    <subcellularLocation>
        <location evidence="2">Cell inner membrane</location>
    </subcellularLocation>
</comment>
<feature type="domain" description="GGDEF" evidence="8">
    <location>
        <begin position="462"/>
        <end position="593"/>
    </location>
</feature>
<dbReference type="PROSITE" id="PS50110">
    <property type="entry name" value="RESPONSE_REGULATORY"/>
    <property type="match status" value="1"/>
</dbReference>
<dbReference type="Gene3D" id="3.40.50.2300">
    <property type="match status" value="1"/>
</dbReference>
<evidence type="ECO:0000256" key="2">
    <source>
        <dbReference type="ARBA" id="ARBA00004533"/>
    </source>
</evidence>
<dbReference type="CDD" id="cd00156">
    <property type="entry name" value="REC"/>
    <property type="match status" value="1"/>
</dbReference>
<evidence type="ECO:0000256" key="3">
    <source>
        <dbReference type="ARBA" id="ARBA00012528"/>
    </source>
</evidence>
<dbReference type="SUPFAM" id="SSF52172">
    <property type="entry name" value="CheY-like"/>
    <property type="match status" value="1"/>
</dbReference>
<dbReference type="Pfam" id="PF00990">
    <property type="entry name" value="GGDEF"/>
    <property type="match status" value="1"/>
</dbReference>
<keyword evidence="5" id="KW-0597">Phosphoprotein</keyword>
<name>A0A2L1KH92_PSEAI</name>
<evidence type="ECO:0000313" key="10">
    <source>
        <dbReference type="EMBL" id="AVE21697.1"/>
    </source>
</evidence>
<dbReference type="EMBL" id="MF344570">
    <property type="protein sequence ID" value="AVE21697.1"/>
    <property type="molecule type" value="Genomic_DNA"/>
</dbReference>
<reference evidence="11" key="3">
    <citation type="submission" date="2017-06" db="EMBL/GenBank/DDBJ databases">
        <title>Complete sequence of pR31014-IMP from clinical Pseudomonas aeruginosa.</title>
        <authorList>
            <person name="Yuan M."/>
            <person name="Feng J.2nd."/>
            <person name="Zhan Z.3rd."/>
            <person name="Jiang X.4th."/>
            <person name="Zhang D.5th."/>
            <person name="Chen X.6th."/>
            <person name="Zhao X."/>
            <person name="Che J."/>
            <person name="Lu J."/>
            <person name="Xu J."/>
            <person name="Li J."/>
            <person name="Zhou D."/>
        </authorList>
    </citation>
    <scope>NUCLEOTIDE SEQUENCE</scope>
    <source>
        <plasmid evidence="11">pR31014-IMP</plasmid>
    </source>
</reference>
<dbReference type="PANTHER" id="PTHR45138">
    <property type="entry name" value="REGULATORY COMPONENTS OF SENSORY TRANSDUCTION SYSTEM"/>
    <property type="match status" value="1"/>
</dbReference>
<evidence type="ECO:0000313" key="11">
    <source>
        <dbReference type="EMBL" id="AVE22182.1"/>
    </source>
</evidence>
<evidence type="ECO:0000256" key="6">
    <source>
        <dbReference type="SAM" id="MobiDB-lite"/>
    </source>
</evidence>
<proteinExistence type="predicted"/>
<feature type="domain" description="Response regulatory" evidence="7">
    <location>
        <begin position="311"/>
        <end position="426"/>
    </location>
</feature>
<feature type="modified residue" description="4-aspartylphosphate" evidence="5">
    <location>
        <position position="360"/>
    </location>
</feature>
<dbReference type="Gene3D" id="3.30.70.270">
    <property type="match status" value="1"/>
</dbReference>
<geneLocation type="plasmid" evidence="10">
    <name>pA681-IMP</name>
</geneLocation>
<dbReference type="InterPro" id="IPR029787">
    <property type="entry name" value="Nucleotide_cyclase"/>
</dbReference>
<evidence type="ECO:0000313" key="9">
    <source>
        <dbReference type="EMBL" id="AVE20568.1"/>
    </source>
</evidence>
<reference evidence="10" key="2">
    <citation type="submission" date="2017-06" db="EMBL/GenBank/DDBJ databases">
        <title>Complete sequence of pA681-IMP from clinical Pseudomonas aeruginosa.</title>
        <authorList>
            <person name="Yuan M."/>
            <person name="Feng J.2nd."/>
            <person name="Zhan Z.3rd."/>
            <person name="Jiang X.4th."/>
            <person name="Zhang D.5th."/>
            <person name="Chen X.6th."/>
            <person name="Zhao X."/>
            <person name="Che J."/>
            <person name="Lu J."/>
            <person name="Xu J."/>
            <person name="Li J."/>
            <person name="Zhou D."/>
        </authorList>
    </citation>
    <scope>NUCLEOTIDE SEQUENCE</scope>
    <source>
        <plasmid evidence="10">pA681-IMP</plasmid>
    </source>
</reference>
<evidence type="ECO:0000259" key="8">
    <source>
        <dbReference type="PROSITE" id="PS50887"/>
    </source>
</evidence>
<dbReference type="NCBIfam" id="TIGR00254">
    <property type="entry name" value="GGDEF"/>
    <property type="match status" value="1"/>
</dbReference>
<evidence type="ECO:0000256" key="4">
    <source>
        <dbReference type="ARBA" id="ARBA00034247"/>
    </source>
</evidence>
<accession>A0A2L1KH92</accession>
<comment type="cofactor">
    <cofactor evidence="1">
        <name>Mg(2+)</name>
        <dbReference type="ChEBI" id="CHEBI:18420"/>
    </cofactor>
</comment>
<dbReference type="SUPFAM" id="SSF55073">
    <property type="entry name" value="Nucleotide cyclase"/>
    <property type="match status" value="1"/>
</dbReference>
<dbReference type="Pfam" id="PF00072">
    <property type="entry name" value="Response_reg"/>
    <property type="match status" value="1"/>
</dbReference>
<dbReference type="EMBL" id="MF344568">
    <property type="protein sequence ID" value="AVE20568.1"/>
    <property type="molecule type" value="Genomic_DNA"/>
</dbReference>
<dbReference type="GO" id="GO:0052621">
    <property type="term" value="F:diguanylate cyclase activity"/>
    <property type="evidence" value="ECO:0007669"/>
    <property type="project" value="UniProtKB-EC"/>
</dbReference>
<dbReference type="PANTHER" id="PTHR45138:SF9">
    <property type="entry name" value="DIGUANYLATE CYCLASE DGCM-RELATED"/>
    <property type="match status" value="1"/>
</dbReference>
<organism evidence="10">
    <name type="scientific">Pseudomonas aeruginosa</name>
    <dbReference type="NCBI Taxonomy" id="287"/>
    <lineage>
        <taxon>Bacteria</taxon>
        <taxon>Pseudomonadati</taxon>
        <taxon>Pseudomonadota</taxon>
        <taxon>Gammaproteobacteria</taxon>
        <taxon>Pseudomonadales</taxon>
        <taxon>Pseudomonadaceae</taxon>
        <taxon>Pseudomonas</taxon>
    </lineage>
</organism>
<dbReference type="InterPro" id="IPR011006">
    <property type="entry name" value="CheY-like_superfamily"/>
</dbReference>
<dbReference type="InterPro" id="IPR001789">
    <property type="entry name" value="Sig_transdc_resp-reg_receiver"/>
</dbReference>
<dbReference type="AlphaFoldDB" id="A0A2L1KH92"/>
<sequence length="594" mass="65371">MHRADQCITVDWVHAVVSYVASIFQGRALCQNLSLTLNSPQDGFRPAPPGWCRDSSAEEIPSHANSRAAEKGHPKDTIRVRRSSPMISSVNHALQTTWWLQVRPRPSLRHRDAFIQLLASATHILRDVDGSYVTEVQDVLTAIRKAPSLTEAVFSEVDRMMEELQSASRRVNDAAAETSGPVALFVPGFGVRAQELARGLQGMGAKVITLCHQIPFNPEDEAGIRRSSMLIVGDGVLNDPEAIPFISKIVMTSESDALVVLVVESCPLTFEQRRTATELGQVRILGLDDDIRNLRSLFRSRNRDIEIEGYRVLLLDDSRTDAYLARKFLTEEGLIVEHIQHPSQVLEALSRFRPDVLVTDFHMPEANGDVVASIIRQDRDATIPIIFLSRESNAEKQLLALSRGADGFVQKPLKRGAFIKALKSIISRSKGLESRMRRDPLTNLLNHGQFMASAATVLAEGPPSSLVLIDIDHFKSVNDTFGHPVGDRVLVGLAEVLTDSLRTDDYVGRLGGEEFGIVMVGANPSQAKMVVDRLRSIFTAIQFQSEDGTSFSCSFSAGVAILNVSVKEAHRAADEALYSAKRSGRDRVEIALLG</sequence>
<dbReference type="EMBL" id="MF344571">
    <property type="protein sequence ID" value="AVE22182.1"/>
    <property type="molecule type" value="Genomic_DNA"/>
</dbReference>
<protein>
    <recommendedName>
        <fullName evidence="3">diguanylate cyclase</fullName>
        <ecNumber evidence="3">2.7.7.65</ecNumber>
    </recommendedName>
</protein>
<reference evidence="9" key="1">
    <citation type="submission" date="2017-06" db="EMBL/GenBank/DDBJ databases">
        <title>Complete sequence of p727-IMP from clinical Pseudomonas aeruginosa.</title>
        <authorList>
            <person name="Yuan M."/>
            <person name="Feng J.2nd."/>
            <person name="Zhan Z.3rd."/>
            <person name="Jiang X.4th."/>
            <person name="Zhang D.5th."/>
            <person name="Chen X.6th."/>
            <person name="Zhao X."/>
            <person name="Che J."/>
            <person name="Lu J."/>
            <person name="Xu J."/>
            <person name="Li J."/>
            <person name="Zhou D."/>
        </authorList>
    </citation>
    <scope>NUCLEOTIDE SEQUENCE</scope>
    <source>
        <plasmid evidence="9">p727-IMP</plasmid>
    </source>
</reference>
<comment type="catalytic activity">
    <reaction evidence="4">
        <text>2 GTP = 3',3'-c-di-GMP + 2 diphosphate</text>
        <dbReference type="Rhea" id="RHEA:24898"/>
        <dbReference type="ChEBI" id="CHEBI:33019"/>
        <dbReference type="ChEBI" id="CHEBI:37565"/>
        <dbReference type="ChEBI" id="CHEBI:58805"/>
        <dbReference type="EC" id="2.7.7.65"/>
    </reaction>
</comment>
<dbReference type="GO" id="GO:0043709">
    <property type="term" value="P:cell adhesion involved in single-species biofilm formation"/>
    <property type="evidence" value="ECO:0007669"/>
    <property type="project" value="TreeGrafter"/>
</dbReference>
<dbReference type="InterPro" id="IPR000160">
    <property type="entry name" value="GGDEF_dom"/>
</dbReference>
<keyword evidence="10" id="KW-0614">Plasmid</keyword>
<dbReference type="GO" id="GO:0000160">
    <property type="term" value="P:phosphorelay signal transduction system"/>
    <property type="evidence" value="ECO:0007669"/>
    <property type="project" value="InterPro"/>
</dbReference>
<geneLocation type="plasmid" evidence="9">
    <name>p727-IMP</name>
</geneLocation>
<dbReference type="InterPro" id="IPR043128">
    <property type="entry name" value="Rev_trsase/Diguanyl_cyclase"/>
</dbReference>